<sequence length="1036" mass="115295">MLSALRTARAAPRLQASLSASRLVACPRRNYASALDSLPKPGDRIHGFTLQKTKHVPELELSALLFQHDKTGADYLHVARDDENNVFSIGFKTNPPDATGVPHILEHVTLCSSEKYPIRDPFFKMLPRSLNNFMNAFTTLDHTMYPIATTNTKDFRNLMTMYLDSTLHPLLKKSDFVQEGWRIGPENPAAPADADGKDLVFKGVVYNEMKGQFSDATYFYYMRWLQEIFPSLNFFGGEPQKITDLTYEQLRAFHQQHYHPSNSKILTYGDTPVEEHLEIVGKELDRFSKIAVDQENKLPKSLKNGPKEVVVHGPVDRMAPPDAQNRISVAWIMGDSNDIQESFALNVATSLLIDGYGSPMYRALVESGLGTDFSPNTGYDAHTAKGIFSLGLNGVTEENLPKIKETIMSELRGVLANGLDQQKIEGVLHQLELVLKHKTAKFGINVVRNVQGQWFTGRDPFDSLEYDSIVKKFRKNLAKPRYLEHLLEKYLLTDDNLTYIMKPSATFAQELAAEEADRLQKKIAEESKKHGSPEQAYEFLRKQELDLVEEQDSGRTQSNDCLPMLNVSDIPRQQKEITLRDNTVDHAKVQWREAPTNEMTYFRAIAPFKDLPDELRMLVPLFCDSLMRIGTKSKSMEEIEDLIKLKTGGINVGYHAAGSPFDLQGAEEGLSLSGHAFDRNVPAMYELLQTVLFETDFESPKAYKMIRELLQSGASGAVDAVAGSGHMYAAMYMNAGLKASGKMAEQTGGLTQVKLIARLAAAEENQEAMAELVQKLKAIQAIAVNNMKANVRVALTCGADATGPNEQALKNFLNSTAATNFTAPNVALNSQAIQYPANGNTFFNMPYQVSYSALGLPTVPYVDPRGASYALLAALLTHKHLHHEIREKGGAYGAFAYSRPVNGVFTLSSYRDPNPENTLNVMKDAGRWAAEREWTAQELEEAKLTVFQGIDAPMSVSAEGLLRFEVGVTREMEQERRERLLDVSREDVRKAAEDVVKGLGEGKGNFVLLGPRKPFVDEASGWKVEDMAKELAEAAA</sequence>
<dbReference type="FunFam" id="3.30.830.10:FF:000011">
    <property type="entry name" value="Presequence protease, mitochondrial"/>
    <property type="match status" value="1"/>
</dbReference>
<dbReference type="Gene3D" id="3.30.830.10">
    <property type="entry name" value="Metalloenzyme, LuxS/M16 peptidase-like"/>
    <property type="match status" value="4"/>
</dbReference>
<dbReference type="FunFam" id="3.30.830.10:FF:000009">
    <property type="entry name" value="Presequence protease, mitochondrial"/>
    <property type="match status" value="1"/>
</dbReference>
<dbReference type="PANTHER" id="PTHR43016">
    <property type="entry name" value="PRESEQUENCE PROTEASE"/>
    <property type="match status" value="1"/>
</dbReference>
<dbReference type="EMBL" id="JAAQHG020000007">
    <property type="protein sequence ID" value="KAL1588428.1"/>
    <property type="molecule type" value="Genomic_DNA"/>
</dbReference>
<comment type="subcellular location">
    <subcellularLocation>
        <location evidence="3">Mitochondrion intermembrane space</location>
    </subcellularLocation>
    <subcellularLocation>
        <location evidence="2">Mitochondrion matrix</location>
    </subcellularLocation>
</comment>
<dbReference type="GO" id="GO:0004222">
    <property type="term" value="F:metalloendopeptidase activity"/>
    <property type="evidence" value="ECO:0007669"/>
    <property type="project" value="TreeGrafter"/>
</dbReference>
<dbReference type="Pfam" id="PF00675">
    <property type="entry name" value="Peptidase_M16"/>
    <property type="match status" value="1"/>
</dbReference>
<evidence type="ECO:0000259" key="16">
    <source>
        <dbReference type="SMART" id="SM01264"/>
    </source>
</evidence>
<evidence type="ECO:0000256" key="1">
    <source>
        <dbReference type="ARBA" id="ARBA00001947"/>
    </source>
</evidence>
<dbReference type="SMART" id="SM01264">
    <property type="entry name" value="M16C_associated"/>
    <property type="match status" value="1"/>
</dbReference>
<dbReference type="InterPro" id="IPR007863">
    <property type="entry name" value="Peptidase_M16_C"/>
</dbReference>
<dbReference type="GO" id="GO:0016485">
    <property type="term" value="P:protein processing"/>
    <property type="evidence" value="ECO:0007669"/>
    <property type="project" value="TreeGrafter"/>
</dbReference>
<dbReference type="Pfam" id="PF05193">
    <property type="entry name" value="Peptidase_M16_C"/>
    <property type="match status" value="1"/>
</dbReference>
<comment type="function">
    <text evidence="15">Degrades mitochondrial transit peptides after their cleavage in the intermembrane space or in the matrix, and presequence peptides; clearance of these peptides is required to keep the presequence processing machinery running. Preferentially cleaves the N-terminal side of paired basic amino acid residues. Also degrades other unstructured peptides. May function as an ATP-dependent peptidase as opposed to a metalloendopeptidase.</text>
</comment>
<evidence type="ECO:0000313" key="18">
    <source>
        <dbReference type="Proteomes" id="UP000803884"/>
    </source>
</evidence>
<dbReference type="FunFam" id="3.30.830.10:FF:000013">
    <property type="entry name" value="Mitochondrial presequence protease"/>
    <property type="match status" value="1"/>
</dbReference>
<dbReference type="Pfam" id="PF08367">
    <property type="entry name" value="M16C_assoc"/>
    <property type="match status" value="1"/>
</dbReference>
<dbReference type="InterPro" id="IPR011249">
    <property type="entry name" value="Metalloenz_LuxS/M16"/>
</dbReference>
<evidence type="ECO:0000256" key="7">
    <source>
        <dbReference type="ARBA" id="ARBA00022670"/>
    </source>
</evidence>
<dbReference type="PANTHER" id="PTHR43016:SF13">
    <property type="entry name" value="PRESEQUENCE PROTEASE, MITOCHONDRIAL"/>
    <property type="match status" value="1"/>
</dbReference>
<comment type="cofactor">
    <cofactor evidence="1">
        <name>Zn(2+)</name>
        <dbReference type="ChEBI" id="CHEBI:29105"/>
    </cofactor>
</comment>
<dbReference type="GO" id="GO:0005758">
    <property type="term" value="C:mitochondrial intermembrane space"/>
    <property type="evidence" value="ECO:0007669"/>
    <property type="project" value="UniProtKB-SubCell"/>
</dbReference>
<comment type="similarity">
    <text evidence="4">Belongs to the peptidase M16 family. PreP subfamily.</text>
</comment>
<evidence type="ECO:0000256" key="9">
    <source>
        <dbReference type="ARBA" id="ARBA00022801"/>
    </source>
</evidence>
<evidence type="ECO:0000256" key="8">
    <source>
        <dbReference type="ARBA" id="ARBA00022723"/>
    </source>
</evidence>
<keyword evidence="8" id="KW-0479">Metal-binding</keyword>
<evidence type="ECO:0000256" key="10">
    <source>
        <dbReference type="ARBA" id="ARBA00022833"/>
    </source>
</evidence>
<comment type="subunit">
    <text evidence="5">Monomer and homodimer; homodimerization is induced by binding of the substrate.</text>
</comment>
<reference evidence="17 18" key="1">
    <citation type="journal article" date="2020" name="Microbiol. Resour. Announc.">
        <title>Draft Genome Sequence of a Cladosporium Species Isolated from the Mesophotic Ascidian Didemnum maculosum.</title>
        <authorList>
            <person name="Gioti A."/>
            <person name="Siaperas R."/>
            <person name="Nikolaivits E."/>
            <person name="Le Goff G."/>
            <person name="Ouazzani J."/>
            <person name="Kotoulas G."/>
            <person name="Topakas E."/>
        </authorList>
    </citation>
    <scope>NUCLEOTIDE SEQUENCE [LARGE SCALE GENOMIC DNA]</scope>
    <source>
        <strain evidence="17 18">TM138-S3</strain>
    </source>
</reference>
<evidence type="ECO:0000256" key="13">
    <source>
        <dbReference type="ARBA" id="ARBA00023128"/>
    </source>
</evidence>
<dbReference type="InterPro" id="IPR055130">
    <property type="entry name" value="PreP_C"/>
</dbReference>
<evidence type="ECO:0000256" key="12">
    <source>
        <dbReference type="ARBA" id="ARBA00023049"/>
    </source>
</evidence>
<keyword evidence="9" id="KW-0378">Hydrolase</keyword>
<keyword evidence="13" id="KW-0496">Mitochondrion</keyword>
<dbReference type="GO" id="GO:0046872">
    <property type="term" value="F:metal ion binding"/>
    <property type="evidence" value="ECO:0007669"/>
    <property type="project" value="UniProtKB-KW"/>
</dbReference>
<dbReference type="InterPro" id="IPR013578">
    <property type="entry name" value="Peptidase_M16C_assoc"/>
</dbReference>
<evidence type="ECO:0000313" key="17">
    <source>
        <dbReference type="EMBL" id="KAL1588428.1"/>
    </source>
</evidence>
<evidence type="ECO:0000256" key="14">
    <source>
        <dbReference type="ARBA" id="ARBA00034552"/>
    </source>
</evidence>
<dbReference type="GeneID" id="96004528"/>
<organism evidence="17 18">
    <name type="scientific">Cladosporium halotolerans</name>
    <dbReference type="NCBI Taxonomy" id="1052096"/>
    <lineage>
        <taxon>Eukaryota</taxon>
        <taxon>Fungi</taxon>
        <taxon>Dikarya</taxon>
        <taxon>Ascomycota</taxon>
        <taxon>Pezizomycotina</taxon>
        <taxon>Dothideomycetes</taxon>
        <taxon>Dothideomycetidae</taxon>
        <taxon>Cladosporiales</taxon>
        <taxon>Cladosporiaceae</taxon>
        <taxon>Cladosporium</taxon>
    </lineage>
</organism>
<evidence type="ECO:0000256" key="4">
    <source>
        <dbReference type="ARBA" id="ARBA00007575"/>
    </source>
</evidence>
<evidence type="ECO:0000256" key="2">
    <source>
        <dbReference type="ARBA" id="ARBA00004305"/>
    </source>
</evidence>
<keyword evidence="12" id="KW-0482">Metalloprotease</keyword>
<evidence type="ECO:0000256" key="6">
    <source>
        <dbReference type="ARBA" id="ARBA00020167"/>
    </source>
</evidence>
<keyword evidence="18" id="KW-1185">Reference proteome</keyword>
<keyword evidence="10" id="KW-0862">Zinc</keyword>
<accession>A0AB34KTN0</accession>
<dbReference type="Proteomes" id="UP000803884">
    <property type="component" value="Unassembled WGS sequence"/>
</dbReference>
<evidence type="ECO:0000256" key="3">
    <source>
        <dbReference type="ARBA" id="ARBA00004569"/>
    </source>
</evidence>
<evidence type="ECO:0000256" key="5">
    <source>
        <dbReference type="ARBA" id="ARBA00011853"/>
    </source>
</evidence>
<dbReference type="InterPro" id="IPR011765">
    <property type="entry name" value="Pept_M16_N"/>
</dbReference>
<keyword evidence="7" id="KW-0645">Protease</keyword>
<dbReference type="GO" id="GO:0005759">
    <property type="term" value="C:mitochondrial matrix"/>
    <property type="evidence" value="ECO:0007669"/>
    <property type="project" value="UniProtKB-SubCell"/>
</dbReference>
<dbReference type="Pfam" id="PF22516">
    <property type="entry name" value="PreP_C"/>
    <property type="match status" value="1"/>
</dbReference>
<evidence type="ECO:0000256" key="11">
    <source>
        <dbReference type="ARBA" id="ARBA00022946"/>
    </source>
</evidence>
<name>A0AB34KTN0_9PEZI</name>
<keyword evidence="11" id="KW-0809">Transit peptide</keyword>
<gene>
    <name evidence="17" type="ORF">WHR41_03084</name>
</gene>
<comment type="caution">
    <text evidence="17">The sequence shown here is derived from an EMBL/GenBank/DDBJ whole genome shotgun (WGS) entry which is preliminary data.</text>
</comment>
<dbReference type="AlphaFoldDB" id="A0AB34KTN0"/>
<feature type="domain" description="Peptidase M16C associated" evidence="16">
    <location>
        <begin position="501"/>
        <end position="759"/>
    </location>
</feature>
<dbReference type="RefSeq" id="XP_069231533.1">
    <property type="nucleotide sequence ID" value="XM_069371690.1"/>
</dbReference>
<evidence type="ECO:0000256" key="15">
    <source>
        <dbReference type="ARBA" id="ARBA00045897"/>
    </source>
</evidence>
<dbReference type="SUPFAM" id="SSF63411">
    <property type="entry name" value="LuxS/MPP-like metallohydrolase"/>
    <property type="match status" value="4"/>
</dbReference>
<protein>
    <recommendedName>
        <fullName evidence="6">Presequence protease, mitochondrial</fullName>
    </recommendedName>
    <alternativeName>
        <fullName evidence="14">Pitrilysin metalloproteinase</fullName>
    </alternativeName>
</protein>
<proteinExistence type="inferred from homology"/>